<dbReference type="RefSeq" id="WP_105016697.1">
    <property type="nucleotide sequence ID" value="NZ_MSCN01000001.1"/>
</dbReference>
<keyword evidence="2" id="KW-1185">Reference proteome</keyword>
<gene>
    <name evidence="1" type="ORF">BTO18_13365</name>
</gene>
<dbReference type="InterPro" id="IPR046732">
    <property type="entry name" value="DUF6624"/>
</dbReference>
<accession>A0A2S7WS13</accession>
<protein>
    <submittedName>
        <fullName evidence="1">Uncharacterized protein</fullName>
    </submittedName>
</protein>
<name>A0A2S7WS13_9FLAO</name>
<dbReference type="AlphaFoldDB" id="A0A2S7WS13"/>
<reference evidence="1 2" key="1">
    <citation type="submission" date="2016-12" db="EMBL/GenBank/DDBJ databases">
        <title>Trade-off between light-utilization and light-protection in marine flavobacteria.</title>
        <authorList>
            <person name="Kumagai Y."/>
            <person name="Yoshizawa S."/>
            <person name="Kogure K."/>
            <person name="Iwasaki W."/>
        </authorList>
    </citation>
    <scope>NUCLEOTIDE SEQUENCE [LARGE SCALE GENOMIC DNA]</scope>
    <source>
        <strain evidence="1 2">NBRC 108759</strain>
    </source>
</reference>
<evidence type="ECO:0000313" key="1">
    <source>
        <dbReference type="EMBL" id="PQJ80101.1"/>
    </source>
</evidence>
<comment type="caution">
    <text evidence="1">The sequence shown here is derived from an EMBL/GenBank/DDBJ whole genome shotgun (WGS) entry which is preliminary data.</text>
</comment>
<proteinExistence type="predicted"/>
<evidence type="ECO:0000313" key="2">
    <source>
        <dbReference type="Proteomes" id="UP000238882"/>
    </source>
</evidence>
<dbReference type="Pfam" id="PF20329">
    <property type="entry name" value="DUF6624"/>
    <property type="match status" value="1"/>
</dbReference>
<dbReference type="EMBL" id="MSCN01000001">
    <property type="protein sequence ID" value="PQJ80101.1"/>
    <property type="molecule type" value="Genomic_DNA"/>
</dbReference>
<sequence length="203" mass="23746">MKKIFFLFTVLITNYGFSQAKNIDSLQIENLKKELHQIKIEDQTLRFLLPDVTKRFGNKSDESKYIWSLIHKQDSICEAKVISILKKHGWLGKSIIGEDANQTLWLVVQHAQLKNQEKYISLLKKSVDKGESKPWHYAFLKDRILMRNGKKQIYGTQAFWDKKLGKMKIYPIKNPKNVNEKRKKLGLGTVEEHAKQNGYILND</sequence>
<dbReference type="OrthoDB" id="1164858at2"/>
<organism evidence="1 2">
    <name type="scientific">Polaribacter porphyrae</name>
    <dbReference type="NCBI Taxonomy" id="1137780"/>
    <lineage>
        <taxon>Bacteria</taxon>
        <taxon>Pseudomonadati</taxon>
        <taxon>Bacteroidota</taxon>
        <taxon>Flavobacteriia</taxon>
        <taxon>Flavobacteriales</taxon>
        <taxon>Flavobacteriaceae</taxon>
    </lineage>
</organism>
<dbReference type="Proteomes" id="UP000238882">
    <property type="component" value="Unassembled WGS sequence"/>
</dbReference>